<evidence type="ECO:0000313" key="3">
    <source>
        <dbReference type="Proteomes" id="UP000233293"/>
    </source>
</evidence>
<dbReference type="Pfam" id="PF05545">
    <property type="entry name" value="FixQ"/>
    <property type="match status" value="1"/>
</dbReference>
<dbReference type="OrthoDB" id="7173870at2"/>
<accession>A0A2N3Q0P0</accession>
<keyword evidence="1" id="KW-0812">Transmembrane</keyword>
<evidence type="ECO:0000313" key="2">
    <source>
        <dbReference type="EMBL" id="PKU26229.1"/>
    </source>
</evidence>
<sequence>MDPFINGLRAFWGVWVMVFFCGIVLWAYWPKNKATIESYGRIPLKDDENEER</sequence>
<organism evidence="2 3">
    <name type="scientific">Telmatospirillum siberiense</name>
    <dbReference type="NCBI Taxonomy" id="382514"/>
    <lineage>
        <taxon>Bacteria</taxon>
        <taxon>Pseudomonadati</taxon>
        <taxon>Pseudomonadota</taxon>
        <taxon>Alphaproteobacteria</taxon>
        <taxon>Rhodospirillales</taxon>
        <taxon>Rhodospirillaceae</taxon>
        <taxon>Telmatospirillum</taxon>
    </lineage>
</organism>
<name>A0A2N3Q0P0_9PROT</name>
<reference evidence="3" key="1">
    <citation type="submission" date="2017-12" db="EMBL/GenBank/DDBJ databases">
        <title>Draft genome sequence of Telmatospirillum siberiense 26-4b1T, an acidotolerant peatland alphaproteobacterium potentially involved in sulfur cycling.</title>
        <authorList>
            <person name="Hausmann B."/>
            <person name="Pjevac P."/>
            <person name="Schreck K."/>
            <person name="Herbold C.W."/>
            <person name="Daims H."/>
            <person name="Wagner M."/>
            <person name="Pester M."/>
            <person name="Loy A."/>
        </authorList>
    </citation>
    <scope>NUCLEOTIDE SEQUENCE [LARGE SCALE GENOMIC DNA]</scope>
    <source>
        <strain evidence="3">26-4b1</strain>
    </source>
</reference>
<proteinExistence type="predicted"/>
<gene>
    <name evidence="2" type="ORF">CWS72_03660</name>
</gene>
<keyword evidence="1" id="KW-0472">Membrane</keyword>
<feature type="transmembrane region" description="Helical" evidence="1">
    <location>
        <begin position="12"/>
        <end position="29"/>
    </location>
</feature>
<dbReference type="CDD" id="cd01324">
    <property type="entry name" value="cbb3_Oxidase_CcoQ"/>
    <property type="match status" value="1"/>
</dbReference>
<protein>
    <submittedName>
        <fullName evidence="2">CcoQ/FixQ family Cbb3-type cytochrome c oxidase assembly chaperone</fullName>
    </submittedName>
</protein>
<comment type="caution">
    <text evidence="2">The sequence shown here is derived from an EMBL/GenBank/DDBJ whole genome shotgun (WGS) entry which is preliminary data.</text>
</comment>
<evidence type="ECO:0000256" key="1">
    <source>
        <dbReference type="SAM" id="Phobius"/>
    </source>
</evidence>
<dbReference type="AlphaFoldDB" id="A0A2N3Q0P0"/>
<keyword evidence="1" id="KW-1133">Transmembrane helix</keyword>
<dbReference type="Proteomes" id="UP000233293">
    <property type="component" value="Unassembled WGS sequence"/>
</dbReference>
<dbReference type="RefSeq" id="WP_101249191.1">
    <property type="nucleotide sequence ID" value="NZ_PIUM01000002.1"/>
</dbReference>
<dbReference type="InterPro" id="IPR008621">
    <property type="entry name" value="Cbb3-typ_cyt_oxidase_comp"/>
</dbReference>
<keyword evidence="3" id="KW-1185">Reference proteome</keyword>
<dbReference type="EMBL" id="PIUM01000002">
    <property type="protein sequence ID" value="PKU26229.1"/>
    <property type="molecule type" value="Genomic_DNA"/>
</dbReference>